<dbReference type="Proteomes" id="UP000269097">
    <property type="component" value="Chromosome"/>
</dbReference>
<sequence length="378" mass="40430">MNRKIGNRLKPLRWSTVLLLIPLVSACSSIGSSEGKSAAIDPPPSQIEEAMLQQAEGTADGTATPSLTGETPVKPTVGQVAPEDSVTVYLLDEKGYLAPMTLRLPSGETPASESVQAGAETAMTWLTKDPKRIDQLPEGFSAVLPEGAKVDSVKLDTDSGTVSIDFADPLPAMPANEERKMLEAVVWTMTELPGMDKVKLSVGGRTIRSLPASKMPVDEVLTRGIGINVEEAKGVKIAHSMGVTLYFSARSANGDGYFVPVTRLIDRTPDRMRAALDELIKGPSDTKSLQAVVQPGFTVDGLKPLADTVNVSLRDDEWSAKKPVPSDMMEAIVLTMTEAAGTPQVKVAINGDDSFLDSDQRSYDRPVTRPAAVNMLER</sequence>
<dbReference type="RefSeq" id="WP_123041331.1">
    <property type="nucleotide sequence ID" value="NZ_CP033433.1"/>
</dbReference>
<evidence type="ECO:0000259" key="3">
    <source>
        <dbReference type="SMART" id="SM00909"/>
    </source>
</evidence>
<feature type="domain" description="GerMN" evidence="3">
    <location>
        <begin position="119"/>
        <end position="211"/>
    </location>
</feature>
<dbReference type="Pfam" id="PF10646">
    <property type="entry name" value="Germane"/>
    <property type="match status" value="2"/>
</dbReference>
<accession>A0A3G3K0I6</accession>
<keyword evidence="2" id="KW-0732">Signal</keyword>
<name>A0A3G3K0I6_9BACL</name>
<dbReference type="SMART" id="SM00909">
    <property type="entry name" value="Germane"/>
    <property type="match status" value="2"/>
</dbReference>
<feature type="signal peptide" evidence="2">
    <location>
        <begin position="1"/>
        <end position="26"/>
    </location>
</feature>
<dbReference type="KEGG" id="coh:EAV92_12125"/>
<dbReference type="PROSITE" id="PS51257">
    <property type="entry name" value="PROKAR_LIPOPROTEIN"/>
    <property type="match status" value="1"/>
</dbReference>
<feature type="region of interest" description="Disordered" evidence="1">
    <location>
        <begin position="54"/>
        <end position="79"/>
    </location>
</feature>
<gene>
    <name evidence="4" type="ORF">EAV92_12125</name>
</gene>
<evidence type="ECO:0000313" key="5">
    <source>
        <dbReference type="Proteomes" id="UP000269097"/>
    </source>
</evidence>
<reference evidence="4 5" key="1">
    <citation type="submission" date="2018-10" db="EMBL/GenBank/DDBJ databases">
        <title>Genome Sequence of Cohnella sp.</title>
        <authorList>
            <person name="Srinivasan S."/>
            <person name="Kim M.K."/>
        </authorList>
    </citation>
    <scope>NUCLEOTIDE SEQUENCE [LARGE SCALE GENOMIC DNA]</scope>
    <source>
        <strain evidence="4 5">18JY8-7</strain>
    </source>
</reference>
<dbReference type="InterPro" id="IPR019606">
    <property type="entry name" value="GerMN"/>
</dbReference>
<feature type="domain" description="GerMN" evidence="3">
    <location>
        <begin position="272"/>
        <end position="358"/>
    </location>
</feature>
<protein>
    <recommendedName>
        <fullName evidence="3">GerMN domain-containing protein</fullName>
    </recommendedName>
</protein>
<evidence type="ECO:0000256" key="2">
    <source>
        <dbReference type="SAM" id="SignalP"/>
    </source>
</evidence>
<keyword evidence="5" id="KW-1185">Reference proteome</keyword>
<organism evidence="4 5">
    <name type="scientific">Cohnella candidum</name>
    <dbReference type="NCBI Taxonomy" id="2674991"/>
    <lineage>
        <taxon>Bacteria</taxon>
        <taxon>Bacillati</taxon>
        <taxon>Bacillota</taxon>
        <taxon>Bacilli</taxon>
        <taxon>Bacillales</taxon>
        <taxon>Paenibacillaceae</taxon>
        <taxon>Cohnella</taxon>
    </lineage>
</organism>
<dbReference type="AlphaFoldDB" id="A0A3G3K0I6"/>
<dbReference type="EMBL" id="CP033433">
    <property type="protein sequence ID" value="AYQ73249.1"/>
    <property type="molecule type" value="Genomic_DNA"/>
</dbReference>
<evidence type="ECO:0000313" key="4">
    <source>
        <dbReference type="EMBL" id="AYQ73249.1"/>
    </source>
</evidence>
<evidence type="ECO:0000256" key="1">
    <source>
        <dbReference type="SAM" id="MobiDB-lite"/>
    </source>
</evidence>
<feature type="chain" id="PRO_5039340112" description="GerMN domain-containing protein" evidence="2">
    <location>
        <begin position="27"/>
        <end position="378"/>
    </location>
</feature>
<proteinExistence type="predicted"/>